<dbReference type="AlphaFoldDB" id="A0A444H926"/>
<reference evidence="2 3" key="1">
    <citation type="submission" date="2019-01" db="EMBL/GenBank/DDBJ databases">
        <title>Flavobacterium sp. nov.,isolated from freshwater.</title>
        <authorList>
            <person name="Zhang R."/>
            <person name="Du Z.-J."/>
        </authorList>
    </citation>
    <scope>NUCLEOTIDE SEQUENCE [LARGE SCALE GENOMIC DNA]</scope>
    <source>
        <strain evidence="2 3">1E403</strain>
    </source>
</reference>
<dbReference type="Gene3D" id="2.40.160.10">
    <property type="entry name" value="Porin"/>
    <property type="match status" value="1"/>
</dbReference>
<dbReference type="Pfam" id="PF07396">
    <property type="entry name" value="Porin_O_P"/>
    <property type="match status" value="1"/>
</dbReference>
<evidence type="ECO:0000256" key="1">
    <source>
        <dbReference type="SAM" id="SignalP"/>
    </source>
</evidence>
<keyword evidence="1" id="KW-0732">Signal</keyword>
<proteinExistence type="predicted"/>
<comment type="caution">
    <text evidence="2">The sequence shown here is derived from an EMBL/GenBank/DDBJ whole genome shotgun (WGS) entry which is preliminary data.</text>
</comment>
<feature type="signal peptide" evidence="1">
    <location>
        <begin position="1"/>
        <end position="17"/>
    </location>
</feature>
<name>A0A444H926_9FLAO</name>
<gene>
    <name evidence="2" type="ORF">EPI11_12300</name>
</gene>
<dbReference type="RefSeq" id="WP_128390276.1">
    <property type="nucleotide sequence ID" value="NZ_SBII01000008.1"/>
</dbReference>
<dbReference type="OrthoDB" id="1412624at2"/>
<feature type="chain" id="PRO_5019534602" evidence="1">
    <location>
        <begin position="18"/>
        <end position="373"/>
    </location>
</feature>
<protein>
    <submittedName>
        <fullName evidence="2">Porin</fullName>
    </submittedName>
</protein>
<dbReference type="Proteomes" id="UP000287527">
    <property type="component" value="Unassembled WGS sequence"/>
</dbReference>
<keyword evidence="3" id="KW-1185">Reference proteome</keyword>
<sequence>MKKILHFFILIPFLSLAQHDPNDTITDYSSHGRKFSTAVFFVGRYNMSADKDVDYKGVHHTEPDEAVTNSFDLKYVRLQGVFHVNDKISTNILVNLADFKNNPTNKVLENAFVKYAYDKHINVQFGQFRPYFGLEDVFAFQLENSYDWSNQYTLFGNNNWQSFQIGAALTGSLHDIKIPLSYYFTVYNGNGKNQISDNNSQKNYALRFEYNLSKSLRLAVNGATSRLGKVTGNAYGGDAQLHYVLSPLLEINADAEYKRGTNFLDYTASTLEIPNLNDFVMQGFYVAPKVRFNYNKPRIRAFEASFRYEALDPNTNVGRNSYQTFTPVLSIIGSGDYHAKISLVGVFNRYKTSIPNTGNYNSNLFLTQIQVQF</sequence>
<organism evidence="2 3">
    <name type="scientific">Flavobacterium cerinum</name>
    <dbReference type="NCBI Taxonomy" id="2502784"/>
    <lineage>
        <taxon>Bacteria</taxon>
        <taxon>Pseudomonadati</taxon>
        <taxon>Bacteroidota</taxon>
        <taxon>Flavobacteriia</taxon>
        <taxon>Flavobacteriales</taxon>
        <taxon>Flavobacteriaceae</taxon>
        <taxon>Flavobacterium</taxon>
    </lineage>
</organism>
<evidence type="ECO:0000313" key="2">
    <source>
        <dbReference type="EMBL" id="RWW99726.1"/>
    </source>
</evidence>
<accession>A0A444H926</accession>
<dbReference type="InterPro" id="IPR010870">
    <property type="entry name" value="Porin_O/P"/>
</dbReference>
<evidence type="ECO:0000313" key="3">
    <source>
        <dbReference type="Proteomes" id="UP000287527"/>
    </source>
</evidence>
<dbReference type="InterPro" id="IPR023614">
    <property type="entry name" value="Porin_dom_sf"/>
</dbReference>
<dbReference type="EMBL" id="SBII01000008">
    <property type="protein sequence ID" value="RWW99726.1"/>
    <property type="molecule type" value="Genomic_DNA"/>
</dbReference>